<gene>
    <name evidence="3" type="ORF">SMAC_04385</name>
</gene>
<dbReference type="CDD" id="cd24145">
    <property type="entry name" value="Mgr3-like"/>
    <property type="match status" value="1"/>
</dbReference>
<dbReference type="HOGENOM" id="CLU_027223_0_0_1"/>
<comment type="caution">
    <text evidence="3">The sequence shown here is derived from an EMBL/GenBank/DDBJ whole genome shotgun (WGS) entry which is preliminary data.</text>
</comment>
<reference evidence="3 4" key="1">
    <citation type="journal article" date="2010" name="PLoS Genet.">
        <title>De novo assembly of a 40 Mb eukaryotic genome from short sequence reads: Sordaria macrospora, a model organism for fungal morphogenesis.</title>
        <authorList>
            <person name="Nowrousian M."/>
            <person name="Stajich J."/>
            <person name="Chu M."/>
            <person name="Engh I."/>
            <person name="Espagne E."/>
            <person name="Halliday K."/>
            <person name="Kamerewerd J."/>
            <person name="Kempken F."/>
            <person name="Knab B."/>
            <person name="Kuo H.C."/>
            <person name="Osiewacz H.D."/>
            <person name="Poeggeler S."/>
            <person name="Read N."/>
            <person name="Seiler S."/>
            <person name="Smith K."/>
            <person name="Zickler D."/>
            <person name="Kueck U."/>
            <person name="Freitag M."/>
        </authorList>
    </citation>
    <scope>NUCLEOTIDE SEQUENCE [LARGE SCALE GENOMIC DNA]</scope>
    <source>
        <strain evidence="4">ATCC MYA-333 / DSM 997 / K(L3346) / K-hell</strain>
        <tissue evidence="3">Mycelium</tissue>
    </source>
</reference>
<evidence type="ECO:0000313" key="4">
    <source>
        <dbReference type="Proteomes" id="UP000001881"/>
    </source>
</evidence>
<name>F7VZ31_SORMK</name>
<dbReference type="InterPro" id="IPR011990">
    <property type="entry name" value="TPR-like_helical_dom_sf"/>
</dbReference>
<dbReference type="PANTHER" id="PTHR28142">
    <property type="entry name" value="MITOCHONDRIAL INNER MEMBRANE I-AAA PROTEASE SUPERCOMPLEX SUBUNIT MGR3-RELATED"/>
    <property type="match status" value="1"/>
</dbReference>
<dbReference type="InterPro" id="IPR019734">
    <property type="entry name" value="TPR_rpt"/>
</dbReference>
<dbReference type="OrthoDB" id="10050400at2759"/>
<feature type="transmembrane region" description="Helical" evidence="2">
    <location>
        <begin position="117"/>
        <end position="139"/>
    </location>
</feature>
<sequence>MSLARLSASGSLRGTPSGSPLLLRLELIRRGQIHNVRPLVAHRSVTSPQCRSLQTTSRTLVDKNNTNKKFSPQPQPVPLSQIPRLILGAAMENLRGLKRNFRNGTFKTMLRQNPEELVFALVLLAALAVVMVYIIRLYFTYFYSEQFTKYPPPVAKALRRALYYSNYHPDQQMALKYWKQALELCDELHLDNFSDDVMGIKIELAAWLEKIGSYENAVKVLENLSGDCRRWVDLMEKNVKDGGKIPPSLLPPVAPQDPAGQSPAAKKPEQEEIPETIWGRRTRIWASLPEEAHERLIWSVETALNELRRRTVEGLKEGEGKWMSSEEIGGALESLGHSYETKSQFHLALPLFFQALRLSQHQCHSATIMNNIAICFAQHPIMPAGQSQVDTLMGEEVASATPAQKRTAYLEAAKRWAKNARQHANEPKGDERTPECDQACATSLCNLASIARLTGNVIEARRLFEKAIEMSRSLEFEEGVNQAEDGLQALSKSS</sequence>
<keyword evidence="2" id="KW-0472">Membrane</keyword>
<dbReference type="SUPFAM" id="SSF48452">
    <property type="entry name" value="TPR-like"/>
    <property type="match status" value="1"/>
</dbReference>
<dbReference type="AlphaFoldDB" id="F7VZ31"/>
<keyword evidence="2" id="KW-1133">Transmembrane helix</keyword>
<dbReference type="PANTHER" id="PTHR28142:SF1">
    <property type="entry name" value="MITOCHONDRIAL INNER MEMBRANE I-AAA PROTEASE SUPERCOMPLEX SUBUNIT MGR3-RELATED"/>
    <property type="match status" value="1"/>
</dbReference>
<dbReference type="InParanoid" id="F7VZ31"/>
<dbReference type="GO" id="GO:0051787">
    <property type="term" value="F:misfolded protein binding"/>
    <property type="evidence" value="ECO:0007669"/>
    <property type="project" value="TreeGrafter"/>
</dbReference>
<dbReference type="OMA" id="QVAMMLE"/>
<organism evidence="3 4">
    <name type="scientific">Sordaria macrospora (strain ATCC MYA-333 / DSM 997 / K(L3346) / K-hell)</name>
    <dbReference type="NCBI Taxonomy" id="771870"/>
    <lineage>
        <taxon>Eukaryota</taxon>
        <taxon>Fungi</taxon>
        <taxon>Dikarya</taxon>
        <taxon>Ascomycota</taxon>
        <taxon>Pezizomycotina</taxon>
        <taxon>Sordariomycetes</taxon>
        <taxon>Sordariomycetidae</taxon>
        <taxon>Sordariales</taxon>
        <taxon>Sordariaceae</taxon>
        <taxon>Sordaria</taxon>
    </lineage>
</organism>
<feature type="region of interest" description="Disordered" evidence="1">
    <location>
        <begin position="242"/>
        <end position="271"/>
    </location>
</feature>
<dbReference type="EMBL" id="CABT02000014">
    <property type="protein sequence ID" value="CCC10778.1"/>
    <property type="molecule type" value="Genomic_DNA"/>
</dbReference>
<keyword evidence="2" id="KW-0812">Transmembrane</keyword>
<dbReference type="GO" id="GO:0031942">
    <property type="term" value="C:i-AAA complex"/>
    <property type="evidence" value="ECO:0007669"/>
    <property type="project" value="TreeGrafter"/>
</dbReference>
<dbReference type="SMART" id="SM00028">
    <property type="entry name" value="TPR"/>
    <property type="match status" value="2"/>
</dbReference>
<evidence type="ECO:0000256" key="1">
    <source>
        <dbReference type="SAM" id="MobiDB-lite"/>
    </source>
</evidence>
<protein>
    <submittedName>
        <fullName evidence="3">WGS project CABT00000000 data, contig 2.14</fullName>
    </submittedName>
</protein>
<proteinExistence type="predicted"/>
<accession>F7VZ31</accession>
<dbReference type="Proteomes" id="UP000001881">
    <property type="component" value="Unassembled WGS sequence"/>
</dbReference>
<dbReference type="InterPro" id="IPR040201">
    <property type="entry name" value="Mrg3-like"/>
</dbReference>
<dbReference type="GO" id="GO:0006515">
    <property type="term" value="P:protein quality control for misfolded or incompletely synthesized proteins"/>
    <property type="evidence" value="ECO:0007669"/>
    <property type="project" value="TreeGrafter"/>
</dbReference>
<evidence type="ECO:0000313" key="3">
    <source>
        <dbReference type="EMBL" id="CCC10778.1"/>
    </source>
</evidence>
<dbReference type="eggNOG" id="ENOG502RZH4">
    <property type="taxonomic scope" value="Eukaryota"/>
</dbReference>
<dbReference type="Gene3D" id="1.25.40.10">
    <property type="entry name" value="Tetratricopeptide repeat domain"/>
    <property type="match status" value="1"/>
</dbReference>
<dbReference type="VEuPathDB" id="FungiDB:SMAC_04385"/>
<evidence type="ECO:0000256" key="2">
    <source>
        <dbReference type="SAM" id="Phobius"/>
    </source>
</evidence>
<keyword evidence="4" id="KW-1185">Reference proteome</keyword>